<comment type="caution">
    <text evidence="2">The sequence shown here is derived from an EMBL/GenBank/DDBJ whole genome shotgun (WGS) entry which is preliminary data.</text>
</comment>
<name>A0ABV2FH18_9STRE</name>
<reference evidence="2 3" key="1">
    <citation type="submission" date="2024-06" db="EMBL/GenBank/DDBJ databases">
        <title>Genomic Encyclopedia of Type Strains, Phase IV (KMG-IV): sequencing the most valuable type-strain genomes for metagenomic binning, comparative biology and taxonomic classification.</title>
        <authorList>
            <person name="Goeker M."/>
        </authorList>
    </citation>
    <scope>NUCLEOTIDE SEQUENCE [LARGE SCALE GENOMIC DNA]</scope>
    <source>
        <strain evidence="2 3">DSM 28303</strain>
    </source>
</reference>
<dbReference type="EMBL" id="JBEPLO010000008">
    <property type="protein sequence ID" value="MET3557857.1"/>
    <property type="molecule type" value="Genomic_DNA"/>
</dbReference>
<evidence type="ECO:0000313" key="2">
    <source>
        <dbReference type="EMBL" id="MET3557857.1"/>
    </source>
</evidence>
<evidence type="ECO:0000313" key="3">
    <source>
        <dbReference type="Proteomes" id="UP001549122"/>
    </source>
</evidence>
<sequence>MCHLLKISILLIGIGLLSACTSTSVDKEIQRATDQVKSEVAKELSPLEQSIKHKILYAPNQGHYELTDEFTGTVYLMASRKQIEKGTDQEIFEWNQEKMTPIDIGGDDDFNIRYDGKTWFSIQKITVKNLKDFAFKARRNDSYLLVFRN</sequence>
<organism evidence="2 3">
    <name type="scientific">Streptococcus rupicaprae</name>
    <dbReference type="NCBI Taxonomy" id="759619"/>
    <lineage>
        <taxon>Bacteria</taxon>
        <taxon>Bacillati</taxon>
        <taxon>Bacillota</taxon>
        <taxon>Bacilli</taxon>
        <taxon>Lactobacillales</taxon>
        <taxon>Streptococcaceae</taxon>
        <taxon>Streptococcus</taxon>
    </lineage>
</organism>
<keyword evidence="1" id="KW-0732">Signal</keyword>
<dbReference type="Proteomes" id="UP001549122">
    <property type="component" value="Unassembled WGS sequence"/>
</dbReference>
<evidence type="ECO:0000256" key="1">
    <source>
        <dbReference type="SAM" id="SignalP"/>
    </source>
</evidence>
<dbReference type="PROSITE" id="PS51257">
    <property type="entry name" value="PROKAR_LIPOPROTEIN"/>
    <property type="match status" value="1"/>
</dbReference>
<keyword evidence="3" id="KW-1185">Reference proteome</keyword>
<proteinExistence type="predicted"/>
<protein>
    <recommendedName>
        <fullName evidence="4">Lipoprotein</fullName>
    </recommendedName>
</protein>
<feature type="chain" id="PRO_5045886065" description="Lipoprotein" evidence="1">
    <location>
        <begin position="20"/>
        <end position="149"/>
    </location>
</feature>
<dbReference type="RefSeq" id="WP_354364761.1">
    <property type="nucleotide sequence ID" value="NZ_JBEPLO010000008.1"/>
</dbReference>
<accession>A0ABV2FH18</accession>
<feature type="signal peptide" evidence="1">
    <location>
        <begin position="1"/>
        <end position="19"/>
    </location>
</feature>
<gene>
    <name evidence="2" type="ORF">ABID29_000969</name>
</gene>
<evidence type="ECO:0008006" key="4">
    <source>
        <dbReference type="Google" id="ProtNLM"/>
    </source>
</evidence>